<evidence type="ECO:0000313" key="2">
    <source>
        <dbReference type="Proteomes" id="UP000494117"/>
    </source>
</evidence>
<proteinExistence type="predicted"/>
<reference evidence="1 2" key="1">
    <citation type="submission" date="2020-04" db="EMBL/GenBank/DDBJ databases">
        <authorList>
            <person name="De Canck E."/>
        </authorList>
    </citation>
    <scope>NUCLEOTIDE SEQUENCE [LARGE SCALE GENOMIC DNA]</scope>
    <source>
        <strain evidence="1 2">LMG 26858</strain>
    </source>
</reference>
<dbReference type="EMBL" id="CADILG010000016">
    <property type="protein sequence ID" value="CAB3867966.1"/>
    <property type="molecule type" value="Genomic_DNA"/>
</dbReference>
<dbReference type="RefSeq" id="WP_246302450.1">
    <property type="nucleotide sequence ID" value="NZ_CADILG010000016.1"/>
</dbReference>
<name>A0A6S7DUY5_9BURK</name>
<organism evidence="1 2">
    <name type="scientific">Achromobacter anxifer</name>
    <dbReference type="NCBI Taxonomy" id="1287737"/>
    <lineage>
        <taxon>Bacteria</taxon>
        <taxon>Pseudomonadati</taxon>
        <taxon>Pseudomonadota</taxon>
        <taxon>Betaproteobacteria</taxon>
        <taxon>Burkholderiales</taxon>
        <taxon>Alcaligenaceae</taxon>
        <taxon>Achromobacter</taxon>
    </lineage>
</organism>
<dbReference type="AlphaFoldDB" id="A0A6S7DUY5"/>
<sequence>MERLPQALLLELPGAGRTLAFGLRWFALIGSNVPALARSRGRRLRASHYVVGGAPAAVAGFGRLRSSWRRAPRAGRRQTHFLAAAQLYALLYPEGGHSLIRLPDGGHWLVAAQRGTVLSQTDRVFASLDDALREQAHLRAQWPALPAQDADEAWAALLQGAESAARLVALPTRWGELPLAFRLFLVCLGLAAVAPTLWNTVVTSLSGRQAPAQAGDADLPQQQDPYLVLLRNTATHAPSELTRLLASLGMLPIQVRGWALGRARCLAGDQAWTCSASYVRAHPLAANDVLHALLPPGWQLSFQPLEEATLSWRVESRQERLADVSLPAALQVDTVQVAALQRMRPAFASISLAAAVPLTLPPPPLPSAPVPPVANQAAVAYPARPAIRRRSIILRGPLRSFALLPGAIHAARWARLSLDIQPQPRPSLAASTLVAELQGELYEHE</sequence>
<dbReference type="Proteomes" id="UP000494117">
    <property type="component" value="Unassembled WGS sequence"/>
</dbReference>
<evidence type="ECO:0000313" key="1">
    <source>
        <dbReference type="EMBL" id="CAB3867966.1"/>
    </source>
</evidence>
<gene>
    <name evidence="1" type="ORF">LMG26858_02574</name>
</gene>
<keyword evidence="2" id="KW-1185">Reference proteome</keyword>
<accession>A0A6S7DUY5</accession>
<protein>
    <recommendedName>
        <fullName evidence="3">Type 4b pilus protein PilO2</fullName>
    </recommendedName>
</protein>
<evidence type="ECO:0008006" key="3">
    <source>
        <dbReference type="Google" id="ProtNLM"/>
    </source>
</evidence>